<name>A0A8D8UTB4_9HEMI</name>
<comment type="similarity">
    <text evidence="2">Belongs to the krueppel C2H2-type zinc-finger protein family.</text>
</comment>
<keyword evidence="9" id="KW-0804">Transcription</keyword>
<dbReference type="SUPFAM" id="SSF57667">
    <property type="entry name" value="beta-beta-alpha zinc fingers"/>
    <property type="match status" value="6"/>
</dbReference>
<comment type="subcellular location">
    <subcellularLocation>
        <location evidence="1">Nucleus</location>
    </subcellularLocation>
</comment>
<keyword evidence="7" id="KW-0805">Transcription regulation</keyword>
<dbReference type="FunFam" id="3.30.160.60:FF:002716">
    <property type="entry name" value="Zinc finger protein 212"/>
    <property type="match status" value="1"/>
</dbReference>
<dbReference type="PANTHER" id="PTHR24379:SF121">
    <property type="entry name" value="C2H2-TYPE DOMAIN-CONTAINING PROTEIN"/>
    <property type="match status" value="1"/>
</dbReference>
<feature type="domain" description="C2H2-type" evidence="13">
    <location>
        <begin position="300"/>
        <end position="327"/>
    </location>
</feature>
<dbReference type="PROSITE" id="PS50157">
    <property type="entry name" value="ZINC_FINGER_C2H2_2"/>
    <property type="match status" value="8"/>
</dbReference>
<feature type="domain" description="C2H2-type" evidence="13">
    <location>
        <begin position="328"/>
        <end position="355"/>
    </location>
</feature>
<evidence type="ECO:0000256" key="10">
    <source>
        <dbReference type="ARBA" id="ARBA00023242"/>
    </source>
</evidence>
<organism evidence="14">
    <name type="scientific">Cacopsylla melanoneura</name>
    <dbReference type="NCBI Taxonomy" id="428564"/>
    <lineage>
        <taxon>Eukaryota</taxon>
        <taxon>Metazoa</taxon>
        <taxon>Ecdysozoa</taxon>
        <taxon>Arthropoda</taxon>
        <taxon>Hexapoda</taxon>
        <taxon>Insecta</taxon>
        <taxon>Pterygota</taxon>
        <taxon>Neoptera</taxon>
        <taxon>Paraneoptera</taxon>
        <taxon>Hemiptera</taxon>
        <taxon>Sternorrhyncha</taxon>
        <taxon>Psylloidea</taxon>
        <taxon>Psyllidae</taxon>
        <taxon>Psyllinae</taxon>
        <taxon>Cacopsylla</taxon>
    </lineage>
</organism>
<dbReference type="PANTHER" id="PTHR24379">
    <property type="entry name" value="KRAB AND ZINC FINGER DOMAIN-CONTAINING"/>
    <property type="match status" value="1"/>
</dbReference>
<accession>A0A8D8UTB4</accession>
<proteinExistence type="inferred from homology"/>
<dbReference type="EMBL" id="HBUF01347704">
    <property type="protein sequence ID" value="CAG6711014.1"/>
    <property type="molecule type" value="Transcribed_RNA"/>
</dbReference>
<protein>
    <submittedName>
        <fullName evidence="14">Zinc finger protein 300</fullName>
    </submittedName>
</protein>
<dbReference type="InterPro" id="IPR023214">
    <property type="entry name" value="HAD_sf"/>
</dbReference>
<evidence type="ECO:0000256" key="1">
    <source>
        <dbReference type="ARBA" id="ARBA00004123"/>
    </source>
</evidence>
<dbReference type="Pfam" id="PF00096">
    <property type="entry name" value="zf-C2H2"/>
    <property type="match status" value="7"/>
</dbReference>
<evidence type="ECO:0000256" key="5">
    <source>
        <dbReference type="ARBA" id="ARBA00022771"/>
    </source>
</evidence>
<feature type="region of interest" description="Disordered" evidence="12">
    <location>
        <begin position="152"/>
        <end position="173"/>
    </location>
</feature>
<dbReference type="Gene3D" id="3.30.160.60">
    <property type="entry name" value="Classic Zinc Finger"/>
    <property type="match status" value="8"/>
</dbReference>
<dbReference type="InterPro" id="IPR013087">
    <property type="entry name" value="Znf_C2H2_type"/>
</dbReference>
<dbReference type="GO" id="GO:0008270">
    <property type="term" value="F:zinc ion binding"/>
    <property type="evidence" value="ECO:0007669"/>
    <property type="project" value="UniProtKB-KW"/>
</dbReference>
<evidence type="ECO:0000256" key="8">
    <source>
        <dbReference type="ARBA" id="ARBA00023125"/>
    </source>
</evidence>
<sequence>MVATATKLIESAGFKAGKAHCAIEAKPPVQWNKGRASIYILRTAFGLDWSERIKIIYVGDDVTDEDAMEALKGMAATFRVTQSQIVRTAADRRLPSTDSVLTMLKWLERHFCERLPRGSVHTEDSASGNLLSHRCSVGSMSSKMEMNLPKSISDPKMNNNNNNNGVPPMNPGPKFKPKPQACKVCGKVLSSASSYYVHMKLHSGNKPYHCTACDAAFCRKPYLEVHMRTHTGERPYECEICGKRFSQKSACNTHKRTHIPYLPRVHPKDKPFHCPACEGSFTTKQNLEVHMRTHTGERPFQCAVCSKRFTQKSSLNTHKRVHTGERPYACDICDKRFAVKSYVTSHRWSHVGDKPFGCTSCHLTFTSKSQFAVHLRTHHTVGANHVCNVCGRSFVRDSYLIRHQNKVHGERVSSTLPHIITPDHFLHLSAQAQSALFSNANDNCDVSGTVSPPSNVSSSSENKPPVPTPGPPSQQPPPSSSVTPPALMRINLQQVTLAQQSQLVQQAQQQAQRAQQQTQQACA</sequence>
<feature type="domain" description="C2H2-type" evidence="13">
    <location>
        <begin position="272"/>
        <end position="299"/>
    </location>
</feature>
<keyword evidence="3" id="KW-0479">Metal-binding</keyword>
<feature type="region of interest" description="Disordered" evidence="12">
    <location>
        <begin position="447"/>
        <end position="487"/>
    </location>
</feature>
<keyword evidence="10" id="KW-0539">Nucleus</keyword>
<dbReference type="InterPro" id="IPR036412">
    <property type="entry name" value="HAD-like_sf"/>
</dbReference>
<keyword evidence="8" id="KW-0238">DNA-binding</keyword>
<keyword evidence="5 11" id="KW-0863">Zinc-finger</keyword>
<dbReference type="FunFam" id="3.30.160.60:FF:000065">
    <property type="entry name" value="B-cell CLL/lymphoma 6, member B"/>
    <property type="match status" value="1"/>
</dbReference>
<dbReference type="InterPro" id="IPR036236">
    <property type="entry name" value="Znf_C2H2_sf"/>
</dbReference>
<dbReference type="SMART" id="SM00355">
    <property type="entry name" value="ZnF_C2H2"/>
    <property type="match status" value="8"/>
</dbReference>
<feature type="compositionally biased region" description="Low complexity" evidence="12">
    <location>
        <begin position="447"/>
        <end position="463"/>
    </location>
</feature>
<evidence type="ECO:0000256" key="4">
    <source>
        <dbReference type="ARBA" id="ARBA00022737"/>
    </source>
</evidence>
<keyword evidence="6" id="KW-0862">Zinc</keyword>
<dbReference type="FunFam" id="3.30.160.60:FF:000557">
    <property type="entry name" value="zinc finger and SCAN domain-containing protein 29"/>
    <property type="match status" value="1"/>
</dbReference>
<evidence type="ECO:0000256" key="7">
    <source>
        <dbReference type="ARBA" id="ARBA00023015"/>
    </source>
</evidence>
<dbReference type="FunFam" id="3.30.160.60:FF:000534">
    <property type="entry name" value="zinc finger protein 674"/>
    <property type="match status" value="1"/>
</dbReference>
<reference evidence="14" key="1">
    <citation type="submission" date="2021-05" db="EMBL/GenBank/DDBJ databases">
        <authorList>
            <person name="Alioto T."/>
            <person name="Alioto T."/>
            <person name="Gomez Garrido J."/>
        </authorList>
    </citation>
    <scope>NUCLEOTIDE SEQUENCE</scope>
</reference>
<feature type="domain" description="C2H2-type" evidence="13">
    <location>
        <begin position="385"/>
        <end position="413"/>
    </location>
</feature>
<dbReference type="GO" id="GO:0005634">
    <property type="term" value="C:nucleus"/>
    <property type="evidence" value="ECO:0007669"/>
    <property type="project" value="UniProtKB-SubCell"/>
</dbReference>
<dbReference type="PROSITE" id="PS00028">
    <property type="entry name" value="ZINC_FINGER_C2H2_1"/>
    <property type="match status" value="7"/>
</dbReference>
<evidence type="ECO:0000259" key="13">
    <source>
        <dbReference type="PROSITE" id="PS50157"/>
    </source>
</evidence>
<dbReference type="SUPFAM" id="SSF56784">
    <property type="entry name" value="HAD-like"/>
    <property type="match status" value="1"/>
</dbReference>
<evidence type="ECO:0000256" key="2">
    <source>
        <dbReference type="ARBA" id="ARBA00006991"/>
    </source>
</evidence>
<dbReference type="Gene3D" id="3.40.50.1000">
    <property type="entry name" value="HAD superfamily/HAD-like"/>
    <property type="match status" value="1"/>
</dbReference>
<evidence type="ECO:0000313" key="14">
    <source>
        <dbReference type="EMBL" id="CAG6711014.1"/>
    </source>
</evidence>
<feature type="domain" description="C2H2-type" evidence="13">
    <location>
        <begin position="356"/>
        <end position="378"/>
    </location>
</feature>
<feature type="domain" description="C2H2-type" evidence="13">
    <location>
        <begin position="208"/>
        <end position="235"/>
    </location>
</feature>
<evidence type="ECO:0000256" key="6">
    <source>
        <dbReference type="ARBA" id="ARBA00022833"/>
    </source>
</evidence>
<dbReference type="GO" id="GO:0003677">
    <property type="term" value="F:DNA binding"/>
    <property type="evidence" value="ECO:0007669"/>
    <property type="project" value="UniProtKB-KW"/>
</dbReference>
<dbReference type="FunFam" id="3.30.160.60:FF:000624">
    <property type="entry name" value="zinc finger protein 697"/>
    <property type="match status" value="1"/>
</dbReference>
<feature type="compositionally biased region" description="Pro residues" evidence="12">
    <location>
        <begin position="464"/>
        <end position="479"/>
    </location>
</feature>
<keyword evidence="4" id="KW-0677">Repeat</keyword>
<evidence type="ECO:0000256" key="3">
    <source>
        <dbReference type="ARBA" id="ARBA00022723"/>
    </source>
</evidence>
<feature type="domain" description="C2H2-type" evidence="13">
    <location>
        <begin position="236"/>
        <end position="263"/>
    </location>
</feature>
<dbReference type="FunFam" id="3.30.160.60:FF:001156">
    <property type="entry name" value="Zinc finger protein 407"/>
    <property type="match status" value="1"/>
</dbReference>
<evidence type="ECO:0000256" key="11">
    <source>
        <dbReference type="PROSITE-ProRule" id="PRU00042"/>
    </source>
</evidence>
<evidence type="ECO:0000256" key="12">
    <source>
        <dbReference type="SAM" id="MobiDB-lite"/>
    </source>
</evidence>
<evidence type="ECO:0000256" key="9">
    <source>
        <dbReference type="ARBA" id="ARBA00023163"/>
    </source>
</evidence>
<feature type="domain" description="C2H2-type" evidence="13">
    <location>
        <begin position="180"/>
        <end position="207"/>
    </location>
</feature>
<feature type="compositionally biased region" description="Low complexity" evidence="12">
    <location>
        <begin position="155"/>
        <end position="167"/>
    </location>
</feature>
<dbReference type="AlphaFoldDB" id="A0A8D8UTB4"/>